<accession>F3FLA7</accession>
<dbReference type="EMBL" id="AEAH01000888">
    <property type="protein sequence ID" value="EGH30993.1"/>
    <property type="molecule type" value="Genomic_DNA"/>
</dbReference>
<dbReference type="AlphaFoldDB" id="F3FLA7"/>
<evidence type="ECO:0000313" key="3">
    <source>
        <dbReference type="Proteomes" id="UP000004471"/>
    </source>
</evidence>
<keyword evidence="1" id="KW-1133">Transmembrane helix</keyword>
<evidence type="ECO:0000256" key="1">
    <source>
        <dbReference type="SAM" id="Phobius"/>
    </source>
</evidence>
<reference evidence="2 3" key="1">
    <citation type="journal article" date="2011" name="PLoS Pathog.">
        <title>Dynamic evolution of pathogenicity revealed by sequencing and comparative genomics of 19 Pseudomonas syringae isolates.</title>
        <authorList>
            <person name="Baltrus D.A."/>
            <person name="Nishimura M.T."/>
            <person name="Romanchuk A."/>
            <person name="Chang J.H."/>
            <person name="Mukhtar M.S."/>
            <person name="Cherkis K."/>
            <person name="Roach J."/>
            <person name="Grant S.R."/>
            <person name="Jones C.D."/>
            <person name="Dangl J.L."/>
        </authorList>
    </citation>
    <scope>NUCLEOTIDE SEQUENCE [LARGE SCALE GENOMIC DNA]</scope>
    <source>
        <strain evidence="3">M301072PT</strain>
    </source>
</reference>
<evidence type="ECO:0000313" key="2">
    <source>
        <dbReference type="EMBL" id="EGH30993.1"/>
    </source>
</evidence>
<proteinExistence type="predicted"/>
<dbReference type="Proteomes" id="UP000004471">
    <property type="component" value="Unassembled WGS sequence"/>
</dbReference>
<keyword evidence="1" id="KW-0472">Membrane</keyword>
<comment type="caution">
    <text evidence="2">The sequence shown here is derived from an EMBL/GenBank/DDBJ whole genome shotgun (WGS) entry which is preliminary data.</text>
</comment>
<gene>
    <name evidence="2" type="ORF">PSYJA_19246</name>
</gene>
<feature type="transmembrane region" description="Helical" evidence="1">
    <location>
        <begin position="140"/>
        <end position="163"/>
    </location>
</feature>
<feature type="non-terminal residue" evidence="2">
    <location>
        <position position="1"/>
    </location>
</feature>
<feature type="transmembrane region" description="Helical" evidence="1">
    <location>
        <begin position="112"/>
        <end position="134"/>
    </location>
</feature>
<name>F3FLA7_PSESX</name>
<dbReference type="PATRIC" id="fig|629262.5.peg.3198"/>
<evidence type="ECO:0008006" key="4">
    <source>
        <dbReference type="Google" id="ProtNLM"/>
    </source>
</evidence>
<feature type="transmembrane region" description="Helical" evidence="1">
    <location>
        <begin position="6"/>
        <end position="28"/>
    </location>
</feature>
<organism evidence="2 3">
    <name type="scientific">Pseudomonas syringae pv. japonica str. M301072</name>
    <dbReference type="NCBI Taxonomy" id="629262"/>
    <lineage>
        <taxon>Bacteria</taxon>
        <taxon>Pseudomonadati</taxon>
        <taxon>Pseudomonadota</taxon>
        <taxon>Gammaproteobacteria</taxon>
        <taxon>Pseudomonadales</taxon>
        <taxon>Pseudomonadaceae</taxon>
        <taxon>Pseudomonas</taxon>
        <taxon>Pseudomonas syringae</taxon>
    </lineage>
</organism>
<feature type="transmembrane region" description="Helical" evidence="1">
    <location>
        <begin position="80"/>
        <end position="100"/>
    </location>
</feature>
<feature type="transmembrane region" description="Helical" evidence="1">
    <location>
        <begin position="49"/>
        <end position="68"/>
    </location>
</feature>
<keyword evidence="1" id="KW-0812">Transmembrane</keyword>
<sequence>APLLRWLYFMFGVAGTAMIGTGLVMWLGKRQLKHAKTGVLPLELRVVEVLNIASMSGLMLAVASFFWTNRLLPGGFAGRADWEVSVFFTFWALSFMHAALRKGRNAWREQLGLGALLFAGLPLLDLLTCGRYLLDSLMSGNWVLAAFDLTALVTGLFLGWAALKFKVVPVDKTARVSLPVAAQEAP</sequence>
<protein>
    <recommendedName>
        <fullName evidence="4">PepSY-associated TM helix</fullName>
    </recommendedName>
</protein>
<dbReference type="HOGENOM" id="CLU_121796_0_0_6"/>